<dbReference type="Proteomes" id="UP000000305">
    <property type="component" value="Unassembled WGS sequence"/>
</dbReference>
<protein>
    <submittedName>
        <fullName evidence="1">Uncharacterized protein</fullName>
    </submittedName>
</protein>
<sequence length="57" mass="6716">MVIENPKALKSWLVGYLAELCVEDHAAHAKHVFAQLKKKKAQFIRLWQWGVRNRDRS</sequence>
<evidence type="ECO:0000313" key="2">
    <source>
        <dbReference type="Proteomes" id="UP000000305"/>
    </source>
</evidence>
<gene>
    <name evidence="1" type="ORF">DAPPUDRAFT_321034</name>
</gene>
<accession>E9GRQ8</accession>
<organism evidence="1 2">
    <name type="scientific">Daphnia pulex</name>
    <name type="common">Water flea</name>
    <dbReference type="NCBI Taxonomy" id="6669"/>
    <lineage>
        <taxon>Eukaryota</taxon>
        <taxon>Metazoa</taxon>
        <taxon>Ecdysozoa</taxon>
        <taxon>Arthropoda</taxon>
        <taxon>Crustacea</taxon>
        <taxon>Branchiopoda</taxon>
        <taxon>Diplostraca</taxon>
        <taxon>Cladocera</taxon>
        <taxon>Anomopoda</taxon>
        <taxon>Daphniidae</taxon>
        <taxon>Daphnia</taxon>
    </lineage>
</organism>
<dbReference type="EMBL" id="GL732560">
    <property type="protein sequence ID" value="EFX77814.1"/>
    <property type="molecule type" value="Genomic_DNA"/>
</dbReference>
<proteinExistence type="predicted"/>
<name>E9GRQ8_DAPPU</name>
<evidence type="ECO:0000313" key="1">
    <source>
        <dbReference type="EMBL" id="EFX77814.1"/>
    </source>
</evidence>
<dbReference type="HOGENOM" id="CLU_2998541_0_0_1"/>
<dbReference type="AlphaFoldDB" id="E9GRQ8"/>
<keyword evidence="2" id="KW-1185">Reference proteome</keyword>
<dbReference type="InParanoid" id="E9GRQ8"/>
<dbReference type="PhylomeDB" id="E9GRQ8"/>
<reference evidence="1 2" key="1">
    <citation type="journal article" date="2011" name="Science">
        <title>The ecoresponsive genome of Daphnia pulex.</title>
        <authorList>
            <person name="Colbourne J.K."/>
            <person name="Pfrender M.E."/>
            <person name="Gilbert D."/>
            <person name="Thomas W.K."/>
            <person name="Tucker A."/>
            <person name="Oakley T.H."/>
            <person name="Tokishita S."/>
            <person name="Aerts A."/>
            <person name="Arnold G.J."/>
            <person name="Basu M.K."/>
            <person name="Bauer D.J."/>
            <person name="Caceres C.E."/>
            <person name="Carmel L."/>
            <person name="Casola C."/>
            <person name="Choi J.H."/>
            <person name="Detter J.C."/>
            <person name="Dong Q."/>
            <person name="Dusheyko S."/>
            <person name="Eads B.D."/>
            <person name="Frohlich T."/>
            <person name="Geiler-Samerotte K.A."/>
            <person name="Gerlach D."/>
            <person name="Hatcher P."/>
            <person name="Jogdeo S."/>
            <person name="Krijgsveld J."/>
            <person name="Kriventseva E.V."/>
            <person name="Kultz D."/>
            <person name="Laforsch C."/>
            <person name="Lindquist E."/>
            <person name="Lopez J."/>
            <person name="Manak J.R."/>
            <person name="Muller J."/>
            <person name="Pangilinan J."/>
            <person name="Patwardhan R.P."/>
            <person name="Pitluck S."/>
            <person name="Pritham E.J."/>
            <person name="Rechtsteiner A."/>
            <person name="Rho M."/>
            <person name="Rogozin I.B."/>
            <person name="Sakarya O."/>
            <person name="Salamov A."/>
            <person name="Schaack S."/>
            <person name="Shapiro H."/>
            <person name="Shiga Y."/>
            <person name="Skalitzky C."/>
            <person name="Smith Z."/>
            <person name="Souvorov A."/>
            <person name="Sung W."/>
            <person name="Tang Z."/>
            <person name="Tsuchiya D."/>
            <person name="Tu H."/>
            <person name="Vos H."/>
            <person name="Wang M."/>
            <person name="Wolf Y.I."/>
            <person name="Yamagata H."/>
            <person name="Yamada T."/>
            <person name="Ye Y."/>
            <person name="Shaw J.R."/>
            <person name="Andrews J."/>
            <person name="Crease T.J."/>
            <person name="Tang H."/>
            <person name="Lucas S.M."/>
            <person name="Robertson H.M."/>
            <person name="Bork P."/>
            <person name="Koonin E.V."/>
            <person name="Zdobnov E.M."/>
            <person name="Grigoriev I.V."/>
            <person name="Lynch M."/>
            <person name="Boore J.L."/>
        </authorList>
    </citation>
    <scope>NUCLEOTIDE SEQUENCE [LARGE SCALE GENOMIC DNA]</scope>
</reference>
<dbReference type="KEGG" id="dpx:DAPPUDRAFT_321034"/>